<proteinExistence type="predicted"/>
<name>A0ACB0LWJ3_TRIPR</name>
<reference evidence="1" key="1">
    <citation type="submission" date="2023-10" db="EMBL/GenBank/DDBJ databases">
        <authorList>
            <person name="Rodriguez Cubillos JULIANA M."/>
            <person name="De Vega J."/>
        </authorList>
    </citation>
    <scope>NUCLEOTIDE SEQUENCE</scope>
</reference>
<gene>
    <name evidence="1" type="ORF">MILVUS5_LOCUS35293</name>
</gene>
<comment type="caution">
    <text evidence="1">The sequence shown here is derived from an EMBL/GenBank/DDBJ whole genome shotgun (WGS) entry which is preliminary data.</text>
</comment>
<sequence length="228" mass="26004">MTNLRLLSITTKQSVLTLTEFVNLNHLKCLVFQYCKNMKFVFSGEQQLTSIETLCLYSCGSLESLPLHIFPKLQSLVIADCKMLNLSLNNESPVKKLMMKHLFVNDIPGLLTLPGWICAAENLETLTIYDLSNLQTFPECMTTMTHLKRLVIRGCPQLLSLPSGIHHLTALEELYIDGCPELCRKCQPQSGEYWPMIAHIKRVIIEDENYVELLELLISFERLTNSVI</sequence>
<protein>
    <submittedName>
        <fullName evidence="1">Uncharacterized protein</fullName>
    </submittedName>
</protein>
<accession>A0ACB0LWJ3</accession>
<dbReference type="EMBL" id="CASHSV030000615">
    <property type="protein sequence ID" value="CAJ2671462.1"/>
    <property type="molecule type" value="Genomic_DNA"/>
</dbReference>
<keyword evidence="2" id="KW-1185">Reference proteome</keyword>
<evidence type="ECO:0000313" key="1">
    <source>
        <dbReference type="EMBL" id="CAJ2671462.1"/>
    </source>
</evidence>
<organism evidence="1 2">
    <name type="scientific">Trifolium pratense</name>
    <name type="common">Red clover</name>
    <dbReference type="NCBI Taxonomy" id="57577"/>
    <lineage>
        <taxon>Eukaryota</taxon>
        <taxon>Viridiplantae</taxon>
        <taxon>Streptophyta</taxon>
        <taxon>Embryophyta</taxon>
        <taxon>Tracheophyta</taxon>
        <taxon>Spermatophyta</taxon>
        <taxon>Magnoliopsida</taxon>
        <taxon>eudicotyledons</taxon>
        <taxon>Gunneridae</taxon>
        <taxon>Pentapetalae</taxon>
        <taxon>rosids</taxon>
        <taxon>fabids</taxon>
        <taxon>Fabales</taxon>
        <taxon>Fabaceae</taxon>
        <taxon>Papilionoideae</taxon>
        <taxon>50 kb inversion clade</taxon>
        <taxon>NPAAA clade</taxon>
        <taxon>Hologalegina</taxon>
        <taxon>IRL clade</taxon>
        <taxon>Trifolieae</taxon>
        <taxon>Trifolium</taxon>
    </lineage>
</organism>
<dbReference type="Proteomes" id="UP001177021">
    <property type="component" value="Unassembled WGS sequence"/>
</dbReference>
<evidence type="ECO:0000313" key="2">
    <source>
        <dbReference type="Proteomes" id="UP001177021"/>
    </source>
</evidence>